<feature type="domain" description="ERAP1-like C-terminal" evidence="13">
    <location>
        <begin position="546"/>
        <end position="860"/>
    </location>
</feature>
<dbReference type="FunFam" id="1.10.390.10:FF:000001">
    <property type="entry name" value="Aminopeptidase"/>
    <property type="match status" value="1"/>
</dbReference>
<dbReference type="GO" id="GO:0005737">
    <property type="term" value="C:cytoplasm"/>
    <property type="evidence" value="ECO:0007669"/>
    <property type="project" value="TreeGrafter"/>
</dbReference>
<keyword evidence="16" id="KW-1185">Reference proteome</keyword>
<dbReference type="GO" id="GO:0008270">
    <property type="term" value="F:zinc ion binding"/>
    <property type="evidence" value="ECO:0007669"/>
    <property type="project" value="UniProtKB-UniRule"/>
</dbReference>
<dbReference type="GO" id="GO:0070006">
    <property type="term" value="F:metalloaminopeptidase activity"/>
    <property type="evidence" value="ECO:0007669"/>
    <property type="project" value="TreeGrafter"/>
</dbReference>
<dbReference type="Pfam" id="PF11838">
    <property type="entry name" value="ERAP1_C"/>
    <property type="match status" value="1"/>
</dbReference>
<evidence type="ECO:0000259" key="12">
    <source>
        <dbReference type="Pfam" id="PF01433"/>
    </source>
</evidence>
<dbReference type="InterPro" id="IPR027268">
    <property type="entry name" value="Peptidase_M4/M1_CTD_sf"/>
</dbReference>
<comment type="caution">
    <text evidence="15">The sequence shown here is derived from an EMBL/GenBank/DDBJ whole genome shotgun (WGS) entry which is preliminary data.</text>
</comment>
<dbReference type="SUPFAM" id="SSF55486">
    <property type="entry name" value="Metalloproteases ('zincins'), catalytic domain"/>
    <property type="match status" value="1"/>
</dbReference>
<protein>
    <recommendedName>
        <fullName evidence="11">Aminopeptidase</fullName>
        <ecNumber evidence="11">3.4.11.-</ecNumber>
    </recommendedName>
</protein>
<keyword evidence="7 11" id="KW-0482">Metalloprotease</keyword>
<evidence type="ECO:0000256" key="9">
    <source>
        <dbReference type="PIRSR" id="PIRSR634016-3"/>
    </source>
</evidence>
<evidence type="ECO:0000256" key="7">
    <source>
        <dbReference type="ARBA" id="ARBA00023049"/>
    </source>
</evidence>
<dbReference type="Gene3D" id="1.25.50.20">
    <property type="match status" value="1"/>
</dbReference>
<evidence type="ECO:0000313" key="15">
    <source>
        <dbReference type="EMBL" id="KAH3669122.1"/>
    </source>
</evidence>
<dbReference type="PANTHER" id="PTHR11533:SF171">
    <property type="entry name" value="AMINOPEPTIDASE"/>
    <property type="match status" value="1"/>
</dbReference>
<evidence type="ECO:0000256" key="5">
    <source>
        <dbReference type="ARBA" id="ARBA00022801"/>
    </source>
</evidence>
<dbReference type="OrthoDB" id="10031169at2759"/>
<evidence type="ECO:0000256" key="10">
    <source>
        <dbReference type="PIRSR" id="PIRSR634016-4"/>
    </source>
</evidence>
<feature type="active site" description="Proton acceptor" evidence="8">
    <location>
        <position position="327"/>
    </location>
</feature>
<sequence>MSSERDILPGYVKPIHYDLKLSKIDVKNNTFEGEVAIQLEIKEDTNKIILHASNLEFKKTIVNYSVAKTESNIKVESIEFDGKKELVTIHLNETLRADPSAKLLLTIIYTGEIKTNMEGFYRSDYKDINGEDQIALSTQFEATTARVTFPSFDEPNLKATFQLSLTIAEDFTALSNTPILSSKVLDDGKKKGSIEAHGLKTVIFEKTVIQSTYLFAWAIGKLDYIETFTDRLYNGKRLPVRVYTQEGISEQGKFGLEVAKKAIDILSEIFEIDYVLSKIDLISIPSYSHNAMENWGLITFRPTALLYDPKTSSEEYKLKVCYVICHELAHQWFGNLVTMDWWDELWLNEGFATWVGYYVADLIYPEWKVFETQIFQGQQTALIADSVRSSHPVEVPIKSSSDIDQVFDHISYLKGGSVIHQFAKTLGVKTFLKGVSHYLNKNKFANGTTNDLLSSISEVSGQSVLSIAEDWIRKIGFPYVEVQSLENGDVKFIQKRFLSAGDATNEENTTVWSIPLNISTGFKPEDLNTQTLNEKELIVPKLSESFFKVNKDNVGFFRVVYDDKSGELIQQNISKLSNVDKAGLINDSFITSIAGLSKTSRFLSLLQHFKGESEYIVLSSLIQNLKNFSSLWYGVSERVQTGLKQYFKDIISSAALSVLDIEKPKDFLAITLRNELLSAGVSFGIDDITNKGKSLFDKLIKAENIDPSLRFFILSSTISSSDATEDQFNSILEYIKASTSLDAREIGLTALSSVSNPTLILRALELILSEDIPIMDVQFIANGLSKNSKAKIAFWEYLAANYDAIYTRLNVNRVVFDRFIKFTLGRYSDSTLYTTIEQFFKDKDIYGFERSLYQVLDQIKTNSAWVERDDNDVEEWLQEHNYI</sequence>
<evidence type="ECO:0000313" key="16">
    <source>
        <dbReference type="Proteomes" id="UP000769528"/>
    </source>
</evidence>
<dbReference type="InterPro" id="IPR024571">
    <property type="entry name" value="ERAP1-like_C_dom"/>
</dbReference>
<dbReference type="InterPro" id="IPR034016">
    <property type="entry name" value="M1_APN-typ"/>
</dbReference>
<feature type="binding site" evidence="9">
    <location>
        <position position="326"/>
    </location>
    <ligand>
        <name>Zn(2+)</name>
        <dbReference type="ChEBI" id="CHEBI:29105"/>
        <note>catalytic</note>
    </ligand>
</feature>
<dbReference type="InterPro" id="IPR050344">
    <property type="entry name" value="Peptidase_M1_aminopeptidases"/>
</dbReference>
<gene>
    <name evidence="15" type="ORF">WICMUC_005086</name>
</gene>
<organism evidence="15 16">
    <name type="scientific">Wickerhamomyces mucosus</name>
    <dbReference type="NCBI Taxonomy" id="1378264"/>
    <lineage>
        <taxon>Eukaryota</taxon>
        <taxon>Fungi</taxon>
        <taxon>Dikarya</taxon>
        <taxon>Ascomycota</taxon>
        <taxon>Saccharomycotina</taxon>
        <taxon>Saccharomycetes</taxon>
        <taxon>Phaffomycetales</taxon>
        <taxon>Wickerhamomycetaceae</taxon>
        <taxon>Wickerhamomyces</taxon>
    </lineage>
</organism>
<dbReference type="EC" id="3.4.11.-" evidence="11"/>
<evidence type="ECO:0000256" key="3">
    <source>
        <dbReference type="ARBA" id="ARBA00022670"/>
    </source>
</evidence>
<dbReference type="PRINTS" id="PR00756">
    <property type="entry name" value="ALADIPTASE"/>
</dbReference>
<feature type="binding site" evidence="9">
    <location>
        <position position="349"/>
    </location>
    <ligand>
        <name>Zn(2+)</name>
        <dbReference type="ChEBI" id="CHEBI:29105"/>
        <note>catalytic</note>
    </ligand>
</feature>
<comment type="cofactor">
    <cofactor evidence="9 11">
        <name>Zn(2+)</name>
        <dbReference type="ChEBI" id="CHEBI:29105"/>
    </cofactor>
    <text evidence="9 11">Binds 1 zinc ion per subunit.</text>
</comment>
<dbReference type="Gene3D" id="2.60.40.1730">
    <property type="entry name" value="tricorn interacting facor f3 domain"/>
    <property type="match status" value="1"/>
</dbReference>
<keyword evidence="5 11" id="KW-0378">Hydrolase</keyword>
<dbReference type="GO" id="GO:0043171">
    <property type="term" value="P:peptide catabolic process"/>
    <property type="evidence" value="ECO:0007669"/>
    <property type="project" value="TreeGrafter"/>
</dbReference>
<evidence type="ECO:0000256" key="4">
    <source>
        <dbReference type="ARBA" id="ARBA00022723"/>
    </source>
</evidence>
<keyword evidence="3 11" id="KW-0645">Protease</keyword>
<proteinExistence type="inferred from homology"/>
<evidence type="ECO:0000259" key="13">
    <source>
        <dbReference type="Pfam" id="PF11838"/>
    </source>
</evidence>
<name>A0A9P8PBV1_9ASCO</name>
<reference evidence="15" key="1">
    <citation type="journal article" date="2021" name="Open Biol.">
        <title>Shared evolutionary footprints suggest mitochondrial oxidative damage underlies multiple complex I losses in fungi.</title>
        <authorList>
            <person name="Schikora-Tamarit M.A."/>
            <person name="Marcet-Houben M."/>
            <person name="Nosek J."/>
            <person name="Gabaldon T."/>
        </authorList>
    </citation>
    <scope>NUCLEOTIDE SEQUENCE</scope>
    <source>
        <strain evidence="15">CBS6341</strain>
    </source>
</reference>
<dbReference type="InterPro" id="IPR045357">
    <property type="entry name" value="Aminopeptidase_N-like_N"/>
</dbReference>
<comment type="similarity">
    <text evidence="1 11">Belongs to the peptidase M1 family.</text>
</comment>
<dbReference type="AlphaFoldDB" id="A0A9P8PBV1"/>
<dbReference type="GO" id="GO:0042277">
    <property type="term" value="F:peptide binding"/>
    <property type="evidence" value="ECO:0007669"/>
    <property type="project" value="TreeGrafter"/>
</dbReference>
<feature type="binding site" evidence="9">
    <location>
        <position position="330"/>
    </location>
    <ligand>
        <name>Zn(2+)</name>
        <dbReference type="ChEBI" id="CHEBI:29105"/>
        <note>catalytic</note>
    </ligand>
</feature>
<dbReference type="Gene3D" id="2.60.40.1910">
    <property type="match status" value="1"/>
</dbReference>
<dbReference type="EMBL" id="JAEUBF010001347">
    <property type="protein sequence ID" value="KAH3669122.1"/>
    <property type="molecule type" value="Genomic_DNA"/>
</dbReference>
<dbReference type="GO" id="GO:0016020">
    <property type="term" value="C:membrane"/>
    <property type="evidence" value="ECO:0007669"/>
    <property type="project" value="TreeGrafter"/>
</dbReference>
<keyword evidence="6 9" id="KW-0862">Zinc</keyword>
<dbReference type="CDD" id="cd09601">
    <property type="entry name" value="M1_APN-Q_like"/>
    <property type="match status" value="1"/>
</dbReference>
<dbReference type="Pfam" id="PF01433">
    <property type="entry name" value="Peptidase_M1"/>
    <property type="match status" value="1"/>
</dbReference>
<dbReference type="InterPro" id="IPR001930">
    <property type="entry name" value="Peptidase_M1"/>
</dbReference>
<dbReference type="Pfam" id="PF17900">
    <property type="entry name" value="Peptidase_M1_N"/>
    <property type="match status" value="1"/>
</dbReference>
<evidence type="ECO:0000256" key="6">
    <source>
        <dbReference type="ARBA" id="ARBA00022833"/>
    </source>
</evidence>
<dbReference type="GO" id="GO:0006508">
    <property type="term" value="P:proteolysis"/>
    <property type="evidence" value="ECO:0007669"/>
    <property type="project" value="UniProtKB-KW"/>
</dbReference>
<feature type="domain" description="Aminopeptidase N-like N-terminal" evidence="14">
    <location>
        <begin position="13"/>
        <end position="214"/>
    </location>
</feature>
<evidence type="ECO:0000256" key="2">
    <source>
        <dbReference type="ARBA" id="ARBA00022438"/>
    </source>
</evidence>
<accession>A0A9P8PBV1</accession>
<keyword evidence="2 11" id="KW-0031">Aminopeptidase</keyword>
<dbReference type="PANTHER" id="PTHR11533">
    <property type="entry name" value="PROTEASE M1 ZINC METALLOPROTEASE"/>
    <property type="match status" value="1"/>
</dbReference>
<evidence type="ECO:0000259" key="14">
    <source>
        <dbReference type="Pfam" id="PF17900"/>
    </source>
</evidence>
<evidence type="ECO:0000256" key="8">
    <source>
        <dbReference type="PIRSR" id="PIRSR634016-1"/>
    </source>
</evidence>
<feature type="domain" description="Peptidase M1 membrane alanine aminopeptidase" evidence="12">
    <location>
        <begin position="254"/>
        <end position="471"/>
    </location>
</feature>
<feature type="site" description="Transition state stabilizer" evidence="10">
    <location>
        <position position="412"/>
    </location>
</feature>
<reference evidence="15" key="2">
    <citation type="submission" date="2021-01" db="EMBL/GenBank/DDBJ databases">
        <authorList>
            <person name="Schikora-Tamarit M.A."/>
        </authorList>
    </citation>
    <scope>NUCLEOTIDE SEQUENCE</scope>
    <source>
        <strain evidence="15">CBS6341</strain>
    </source>
</reference>
<evidence type="ECO:0000256" key="1">
    <source>
        <dbReference type="ARBA" id="ARBA00010136"/>
    </source>
</evidence>
<dbReference type="SUPFAM" id="SSF63737">
    <property type="entry name" value="Leukotriene A4 hydrolase N-terminal domain"/>
    <property type="match status" value="1"/>
</dbReference>
<dbReference type="InterPro" id="IPR042097">
    <property type="entry name" value="Aminopeptidase_N-like_N_sf"/>
</dbReference>
<keyword evidence="4 9" id="KW-0479">Metal-binding</keyword>
<dbReference type="Gene3D" id="1.10.390.10">
    <property type="entry name" value="Neutral Protease Domain 2"/>
    <property type="match status" value="1"/>
</dbReference>
<dbReference type="Proteomes" id="UP000769528">
    <property type="component" value="Unassembled WGS sequence"/>
</dbReference>
<evidence type="ECO:0000256" key="11">
    <source>
        <dbReference type="RuleBase" id="RU364040"/>
    </source>
</evidence>
<dbReference type="InterPro" id="IPR014782">
    <property type="entry name" value="Peptidase_M1_dom"/>
</dbReference>